<dbReference type="OrthoDB" id="426210at2759"/>
<protein>
    <submittedName>
        <fullName evidence="3">Uncharacterized protein LOC111348180</fullName>
    </submittedName>
</protein>
<proteinExistence type="predicted"/>
<name>A0A9J7DQD6_SPOLT</name>
<reference evidence="3" key="1">
    <citation type="submission" date="2025-08" db="UniProtKB">
        <authorList>
            <consortium name="RefSeq"/>
        </authorList>
    </citation>
    <scope>IDENTIFICATION</scope>
    <source>
        <strain evidence="3">Ishihara</strain>
        <tissue evidence="3">Whole body</tissue>
    </source>
</reference>
<dbReference type="AlphaFoldDB" id="A0A9J7DQD6"/>
<evidence type="ECO:0000313" key="2">
    <source>
        <dbReference type="Proteomes" id="UP000301870"/>
    </source>
</evidence>
<gene>
    <name evidence="3" type="primary">LOC111348180</name>
</gene>
<dbReference type="PRINTS" id="PR01345">
    <property type="entry name" value="CERVTRCPTASE"/>
</dbReference>
<dbReference type="InterPro" id="IPR005135">
    <property type="entry name" value="Endo/exonuclease/phosphatase"/>
</dbReference>
<dbReference type="Pfam" id="PF14529">
    <property type="entry name" value="Exo_endo_phos_2"/>
    <property type="match status" value="1"/>
</dbReference>
<dbReference type="GO" id="GO:0003824">
    <property type="term" value="F:catalytic activity"/>
    <property type="evidence" value="ECO:0007669"/>
    <property type="project" value="InterPro"/>
</dbReference>
<evidence type="ECO:0000259" key="1">
    <source>
        <dbReference type="Pfam" id="PF14529"/>
    </source>
</evidence>
<evidence type="ECO:0000313" key="3">
    <source>
        <dbReference type="RefSeq" id="XP_022814459.1"/>
    </source>
</evidence>
<sequence length="419" mass="48920">MGDFNFGGVKWPLRDTGYVSPRENNFIQWYNDSNLQQIIDKHTRYRQGNQPSFLDLVLTNDESLIAKIDHLAPIGKSDHTCLLANIQIQTQAQKKETNGRPNFKKANFEKINEMLQTELFGSMRGTICVQNQFEILLKTIREAINFCLRCEVSIFADDTKIFADPTVDYNHLQEDLNRIANWSKEWLINLNASKCTVLHIGTSNPRLTYKLCNAELTGVKVQTDLGVKITEDLKWEEHITSITKKAKSLVYLIRKAFGVLTPEMMLKIHKTFVRPILEYAFQVWSPYFVKDIEHLEKVQRSFTKIPRALKQHPYEERLKVLNLTTLKDRRQRGDLIETYKILSGHYDNTDFEQLFSRNENVHLRGHHLKLCKSLSKNIPHRHFLSNRVVGAWNRLPEYVIAAQNVNQFKNRLDRYTTSN</sequence>
<dbReference type="SUPFAM" id="SSF56219">
    <property type="entry name" value="DNase I-like"/>
    <property type="match status" value="1"/>
</dbReference>
<dbReference type="PANTHER" id="PTHR33332">
    <property type="entry name" value="REVERSE TRANSCRIPTASE DOMAIN-CONTAINING PROTEIN"/>
    <property type="match status" value="1"/>
</dbReference>
<dbReference type="Proteomes" id="UP000301870">
    <property type="component" value="Chromosome 7"/>
</dbReference>
<organism evidence="2 3">
    <name type="scientific">Spodoptera litura</name>
    <name type="common">Asian cotton leafworm</name>
    <dbReference type="NCBI Taxonomy" id="69820"/>
    <lineage>
        <taxon>Eukaryota</taxon>
        <taxon>Metazoa</taxon>
        <taxon>Ecdysozoa</taxon>
        <taxon>Arthropoda</taxon>
        <taxon>Hexapoda</taxon>
        <taxon>Insecta</taxon>
        <taxon>Pterygota</taxon>
        <taxon>Neoptera</taxon>
        <taxon>Endopterygota</taxon>
        <taxon>Lepidoptera</taxon>
        <taxon>Glossata</taxon>
        <taxon>Ditrysia</taxon>
        <taxon>Noctuoidea</taxon>
        <taxon>Noctuidae</taxon>
        <taxon>Amphipyrinae</taxon>
        <taxon>Spodoptera</taxon>
    </lineage>
</organism>
<keyword evidence="2" id="KW-1185">Reference proteome</keyword>
<dbReference type="Gene3D" id="3.60.10.10">
    <property type="entry name" value="Endonuclease/exonuclease/phosphatase"/>
    <property type="match status" value="1"/>
</dbReference>
<accession>A0A9J7DQD6</accession>
<feature type="domain" description="Endonuclease/exonuclease/phosphatase" evidence="1">
    <location>
        <begin position="1"/>
        <end position="80"/>
    </location>
</feature>
<dbReference type="GeneID" id="111348180"/>
<dbReference type="RefSeq" id="XP_022814459.1">
    <property type="nucleotide sequence ID" value="XM_022958691.1"/>
</dbReference>
<dbReference type="InterPro" id="IPR036691">
    <property type="entry name" value="Endo/exonu/phosph_ase_sf"/>
</dbReference>
<dbReference type="KEGG" id="sliu:111348180"/>